<evidence type="ECO:0000313" key="7">
    <source>
        <dbReference type="EMBL" id="CAG9276414.1"/>
    </source>
</evidence>
<keyword evidence="3 5" id="KW-1133">Transmembrane helix</keyword>
<evidence type="ECO:0000256" key="6">
    <source>
        <dbReference type="SAM" id="SignalP"/>
    </source>
</evidence>
<evidence type="ECO:0000256" key="1">
    <source>
        <dbReference type="ARBA" id="ARBA00004141"/>
    </source>
</evidence>
<keyword evidence="4 5" id="KW-0472">Membrane</keyword>
<dbReference type="Pfam" id="PF02535">
    <property type="entry name" value="Zip"/>
    <property type="match status" value="1"/>
</dbReference>
<gene>
    <name evidence="7" type="ORF">PTTT1_LOCUS664</name>
</gene>
<keyword evidence="6" id="KW-0732">Signal</keyword>
<proteinExistence type="predicted"/>
<feature type="non-terminal residue" evidence="7">
    <location>
        <position position="125"/>
    </location>
</feature>
<organism evidence="7">
    <name type="scientific">Phaeodactylum tricornutum</name>
    <name type="common">Diatom</name>
    <dbReference type="NCBI Taxonomy" id="2850"/>
    <lineage>
        <taxon>Eukaryota</taxon>
        <taxon>Sar</taxon>
        <taxon>Stramenopiles</taxon>
        <taxon>Ochrophyta</taxon>
        <taxon>Bacillariophyta</taxon>
        <taxon>Bacillariophyceae</taxon>
        <taxon>Bacillariophycidae</taxon>
        <taxon>Naviculales</taxon>
        <taxon>Phaeodactylaceae</taxon>
        <taxon>Phaeodactylum</taxon>
    </lineage>
</organism>
<evidence type="ECO:0000256" key="4">
    <source>
        <dbReference type="ARBA" id="ARBA00023136"/>
    </source>
</evidence>
<keyword evidence="2 5" id="KW-0812">Transmembrane</keyword>
<dbReference type="AlphaFoldDB" id="A0A8J9SWW3"/>
<dbReference type="InterPro" id="IPR003689">
    <property type="entry name" value="ZIP"/>
</dbReference>
<comment type="subcellular location">
    <subcellularLocation>
        <location evidence="1">Membrane</location>
        <topology evidence="1">Multi-pass membrane protein</topology>
    </subcellularLocation>
</comment>
<dbReference type="PANTHER" id="PTHR11040:SF205">
    <property type="entry name" value="ZINC TRANSPORTER ZUPT"/>
    <property type="match status" value="1"/>
</dbReference>
<feature type="signal peptide" evidence="6">
    <location>
        <begin position="1"/>
        <end position="20"/>
    </location>
</feature>
<reference evidence="7" key="1">
    <citation type="submission" date="2022-02" db="EMBL/GenBank/DDBJ databases">
        <authorList>
            <person name="Giguere J D."/>
        </authorList>
    </citation>
    <scope>NUCLEOTIDE SEQUENCE</scope>
    <source>
        <strain evidence="7">CCAP 1055/1</strain>
    </source>
</reference>
<sequence length="125" mass="13189">RVAMLLFVSIAVHNFPEGLAVAASSIHSPRLGVTTTVAIALHNIPEGIAIAIPCLAARPDLPWLAFWLATLSGLAEPLGAAVALIALHEVKEVRNDPSYISMNNVLAFVAGIMIMVAILELFPEA</sequence>
<feature type="non-terminal residue" evidence="7">
    <location>
        <position position="1"/>
    </location>
</feature>
<name>A0A8J9SWW3_PHATR</name>
<evidence type="ECO:0008006" key="8">
    <source>
        <dbReference type="Google" id="ProtNLM"/>
    </source>
</evidence>
<feature type="transmembrane region" description="Helical" evidence="5">
    <location>
        <begin position="65"/>
        <end position="87"/>
    </location>
</feature>
<accession>A0A8J9SWW3</accession>
<dbReference type="GO" id="GO:0016020">
    <property type="term" value="C:membrane"/>
    <property type="evidence" value="ECO:0007669"/>
    <property type="project" value="UniProtKB-SubCell"/>
</dbReference>
<dbReference type="GO" id="GO:0005385">
    <property type="term" value="F:zinc ion transmembrane transporter activity"/>
    <property type="evidence" value="ECO:0007669"/>
    <property type="project" value="TreeGrafter"/>
</dbReference>
<evidence type="ECO:0000256" key="3">
    <source>
        <dbReference type="ARBA" id="ARBA00022989"/>
    </source>
</evidence>
<evidence type="ECO:0000256" key="5">
    <source>
        <dbReference type="SAM" id="Phobius"/>
    </source>
</evidence>
<protein>
    <recommendedName>
        <fullName evidence="8">ZIP family metal transporter</fullName>
    </recommendedName>
</protein>
<feature type="chain" id="PRO_5035427640" description="ZIP family metal transporter" evidence="6">
    <location>
        <begin position="21"/>
        <end position="125"/>
    </location>
</feature>
<dbReference type="Proteomes" id="UP000836788">
    <property type="component" value="Chromosome 1"/>
</dbReference>
<dbReference type="PANTHER" id="PTHR11040">
    <property type="entry name" value="ZINC/IRON TRANSPORTER"/>
    <property type="match status" value="1"/>
</dbReference>
<feature type="transmembrane region" description="Helical" evidence="5">
    <location>
        <begin position="99"/>
        <end position="119"/>
    </location>
</feature>
<evidence type="ECO:0000256" key="2">
    <source>
        <dbReference type="ARBA" id="ARBA00022692"/>
    </source>
</evidence>
<dbReference type="EMBL" id="OU594942">
    <property type="protein sequence ID" value="CAG9276414.1"/>
    <property type="molecule type" value="Genomic_DNA"/>
</dbReference>